<keyword evidence="10" id="KW-1185">Reference proteome</keyword>
<comment type="subcellular location">
    <subcellularLocation>
        <location evidence="1">Cell membrane</location>
        <topology evidence="1">Multi-pass membrane protein</topology>
    </subcellularLocation>
</comment>
<feature type="transmembrane region" description="Helical" evidence="8">
    <location>
        <begin position="475"/>
        <end position="501"/>
    </location>
</feature>
<evidence type="ECO:0000256" key="7">
    <source>
        <dbReference type="ARBA" id="ARBA00023136"/>
    </source>
</evidence>
<proteinExistence type="inferred from homology"/>
<sequence>MKNFINNIITFSLRNKFFILFLTLLVVIFGVYCFEKTPVDAFPDITNTNVTIITQWPGRSAEEVEKFVTIPIELAMNPVQKKTIVRSTTLFGLSVVNVLFDDHVDDSFARQQVYNLIKGADLPDGVSPEVQPATGPTGEIYRYTLQSDKRSVRELKTLQDWVLDRQLRAVPGVADVVSFGGEVKTFEVQINPNQLNSYGISNLELYDAIEKCNLNVGGDIVNKGAQAYVVRGIGLISNIKDLENVVVKNVNGTPILVKNVATVKESSLPRLGQCGIGDKDDVVEGMVLMHRGDDPGAVIPLLKKKVADIQAQLPKDVKIVPYYNRTNLINVSVHTVLHNLVEGLILVTVIVFLFMADWHTTVNVAIVVPLSLLFAFICLHVKGMSANLISMGAIDFGIIIDGAVVMVEGLFVALDAHARKVGMEEYNKQLKLGLIRKIANDRARAVFFSKLIIITALIPIFSFQKVEGKMFSPMAYTLGFALLGALLFTLTLVPMLTSVLLKKNVREKHNPFTEFLTKHALRFFYICRRHKRRALIVSVVVMVAGLSCYFLLGSEFLPELNEGSIYMRASMPSSISLEQSVKLANEIRAKLRKYPEVENVLSQTGRPNDGTDPTGFYNVEMLVKIYPEETWKSGLTKEQLIDQMAKDLSIYPGVNFGFSQPISDNVEEAVSGVKGSIAVKVYGDDLTKIAAYSNKIYKILKTVRGITDLGVIQNIGQPELRIELDEAALSRYGIDKQTVQSVIEMAIGGKSASIMYEGEKKFNIMVRYEKNFRMNESQISKILVPTANGTMVPIGELARIRTLTGPLLVFRDNNSRFGAVKFSVRGRDMGGAVAEARAKVDAQLHPDKGYKFVWAGDFENQQRATARLAQVVPISLVLIFIILFVLFNNPRDAGLVLMNIPFAAVGGIVILLLTGFNFSISAGVGFICLFGICIQNGVIMVTDIKHNIKERLPLEQAVEVSVRYRIRSVLMTAMMAMLGLMPAALSHGIGSESQRPLAVVIIGGLVGATLFTLFVFPLIVQGVYRRQLYNKTGKLNERKL</sequence>
<feature type="transmembrane region" description="Helical" evidence="8">
    <location>
        <begin position="362"/>
        <end position="382"/>
    </location>
</feature>
<evidence type="ECO:0000256" key="6">
    <source>
        <dbReference type="ARBA" id="ARBA00022989"/>
    </source>
</evidence>
<evidence type="ECO:0000256" key="8">
    <source>
        <dbReference type="SAM" id="Phobius"/>
    </source>
</evidence>
<evidence type="ECO:0000313" key="9">
    <source>
        <dbReference type="EMBL" id="MBM6758557.1"/>
    </source>
</evidence>
<evidence type="ECO:0000256" key="4">
    <source>
        <dbReference type="ARBA" id="ARBA00022475"/>
    </source>
</evidence>
<evidence type="ECO:0000256" key="1">
    <source>
        <dbReference type="ARBA" id="ARBA00004651"/>
    </source>
</evidence>
<dbReference type="Gene3D" id="3.30.70.1440">
    <property type="entry name" value="Multidrug efflux transporter AcrB pore domain"/>
    <property type="match status" value="1"/>
</dbReference>
<dbReference type="Gene3D" id="3.30.2090.10">
    <property type="entry name" value="Multidrug efflux transporter AcrB TolC docking domain, DN and DC subdomains"/>
    <property type="match status" value="2"/>
</dbReference>
<dbReference type="Gene3D" id="3.30.70.1320">
    <property type="entry name" value="Multidrug efflux transporter AcrB pore domain like"/>
    <property type="match status" value="1"/>
</dbReference>
<feature type="transmembrane region" description="Helical" evidence="8">
    <location>
        <begin position="894"/>
        <end position="916"/>
    </location>
</feature>
<dbReference type="EMBL" id="JACJJW010000017">
    <property type="protein sequence ID" value="MBM6758557.1"/>
    <property type="molecule type" value="Genomic_DNA"/>
</dbReference>
<keyword evidence="3" id="KW-0813">Transport</keyword>
<dbReference type="InterPro" id="IPR027463">
    <property type="entry name" value="AcrB_DN_DC_subdom"/>
</dbReference>
<dbReference type="RefSeq" id="WP_204475738.1">
    <property type="nucleotide sequence ID" value="NZ_JACJJW010000017.1"/>
</dbReference>
<dbReference type="SUPFAM" id="SSF82714">
    <property type="entry name" value="Multidrug efflux transporter AcrB TolC docking domain, DN and DC subdomains"/>
    <property type="match status" value="2"/>
</dbReference>
<reference evidence="9 10" key="1">
    <citation type="journal article" date="2021" name="Sci. Rep.">
        <title>The distribution of antibiotic resistance genes in chicken gut microbiota commensals.</title>
        <authorList>
            <person name="Juricova H."/>
            <person name="Matiasovicova J."/>
            <person name="Kubasova T."/>
            <person name="Cejkova D."/>
            <person name="Rychlik I."/>
        </authorList>
    </citation>
    <scope>NUCLEOTIDE SEQUENCE [LARGE SCALE GENOMIC DNA]</scope>
    <source>
        <strain evidence="9 10">An801</strain>
    </source>
</reference>
<feature type="transmembrane region" description="Helical" evidence="8">
    <location>
        <begin position="534"/>
        <end position="552"/>
    </location>
</feature>
<dbReference type="Pfam" id="PF00873">
    <property type="entry name" value="ACR_tran"/>
    <property type="match status" value="1"/>
</dbReference>
<keyword evidence="7 8" id="KW-0472">Membrane</keyword>
<evidence type="ECO:0000313" key="10">
    <source>
        <dbReference type="Proteomes" id="UP000703295"/>
    </source>
</evidence>
<feature type="transmembrane region" description="Helical" evidence="8">
    <location>
        <begin position="964"/>
        <end position="985"/>
    </location>
</feature>
<organism evidence="9 10">
    <name type="scientific">Bacteroides mediterraneensis</name>
    <dbReference type="NCBI Taxonomy" id="1841856"/>
    <lineage>
        <taxon>Bacteria</taxon>
        <taxon>Pseudomonadati</taxon>
        <taxon>Bacteroidota</taxon>
        <taxon>Bacteroidia</taxon>
        <taxon>Bacteroidales</taxon>
        <taxon>Bacteroidaceae</taxon>
        <taxon>Bacteroides</taxon>
    </lineage>
</organism>
<dbReference type="SUPFAM" id="SSF82693">
    <property type="entry name" value="Multidrug efflux transporter AcrB pore domain, PN1, PN2, PC1 and PC2 subdomains"/>
    <property type="match status" value="3"/>
</dbReference>
<protein>
    <submittedName>
        <fullName evidence="9">Efflux RND transporter permease subunit</fullName>
    </submittedName>
</protein>
<dbReference type="Proteomes" id="UP000703295">
    <property type="component" value="Unassembled WGS sequence"/>
</dbReference>
<keyword evidence="4" id="KW-1003">Cell membrane</keyword>
<dbReference type="PANTHER" id="PTHR32063">
    <property type="match status" value="1"/>
</dbReference>
<keyword evidence="6 8" id="KW-1133">Transmembrane helix</keyword>
<dbReference type="PANTHER" id="PTHR32063:SF12">
    <property type="entry name" value="CATION EFFLUX SYSTEM PROTEIN"/>
    <property type="match status" value="1"/>
</dbReference>
<feature type="transmembrane region" description="Helical" evidence="8">
    <location>
        <begin position="922"/>
        <end position="944"/>
    </location>
</feature>
<feature type="transmembrane region" description="Helical" evidence="8">
    <location>
        <begin position="388"/>
        <end position="414"/>
    </location>
</feature>
<dbReference type="InterPro" id="IPR004763">
    <property type="entry name" value="CusA-like"/>
</dbReference>
<name>A0ABS2EV49_9BACE</name>
<comment type="similarity">
    <text evidence="2">Belongs to the resistance-nodulation-cell division (RND) (TC 2.A.6) family.</text>
</comment>
<feature type="transmembrane region" description="Helical" evidence="8">
    <location>
        <begin position="997"/>
        <end position="1020"/>
    </location>
</feature>
<dbReference type="SUPFAM" id="SSF82866">
    <property type="entry name" value="Multidrug efflux transporter AcrB transmembrane domain"/>
    <property type="match status" value="2"/>
</dbReference>
<evidence type="ECO:0000256" key="2">
    <source>
        <dbReference type="ARBA" id="ARBA00010942"/>
    </source>
</evidence>
<comment type="caution">
    <text evidence="9">The sequence shown here is derived from an EMBL/GenBank/DDBJ whole genome shotgun (WGS) entry which is preliminary data.</text>
</comment>
<dbReference type="Gene3D" id="3.30.70.1430">
    <property type="entry name" value="Multidrug efflux transporter AcrB pore domain"/>
    <property type="match status" value="2"/>
</dbReference>
<dbReference type="InterPro" id="IPR001036">
    <property type="entry name" value="Acrflvin-R"/>
</dbReference>
<keyword evidence="5 8" id="KW-0812">Transmembrane</keyword>
<dbReference type="NCBIfam" id="TIGR00914">
    <property type="entry name" value="2A0601"/>
    <property type="match status" value="1"/>
</dbReference>
<dbReference type="PRINTS" id="PR00702">
    <property type="entry name" value="ACRIFLAVINRP"/>
</dbReference>
<dbReference type="Gene3D" id="1.20.1640.10">
    <property type="entry name" value="Multidrug efflux transporter AcrB transmembrane domain"/>
    <property type="match status" value="2"/>
</dbReference>
<gene>
    <name evidence="9" type="ORF">H6A31_07675</name>
</gene>
<feature type="transmembrane region" description="Helical" evidence="8">
    <location>
        <begin position="868"/>
        <end position="887"/>
    </location>
</feature>
<feature type="transmembrane region" description="Helical" evidence="8">
    <location>
        <begin position="336"/>
        <end position="355"/>
    </location>
</feature>
<feature type="transmembrane region" description="Helical" evidence="8">
    <location>
        <begin position="445"/>
        <end position="463"/>
    </location>
</feature>
<evidence type="ECO:0000256" key="5">
    <source>
        <dbReference type="ARBA" id="ARBA00022692"/>
    </source>
</evidence>
<accession>A0ABS2EV49</accession>
<evidence type="ECO:0000256" key="3">
    <source>
        <dbReference type="ARBA" id="ARBA00022448"/>
    </source>
</evidence>